<gene>
    <name evidence="2" type="ORF">TWF694_006994</name>
</gene>
<dbReference type="GO" id="GO:0005737">
    <property type="term" value="C:cytoplasm"/>
    <property type="evidence" value="ECO:0007669"/>
    <property type="project" value="TreeGrafter"/>
</dbReference>
<evidence type="ECO:0000256" key="1">
    <source>
        <dbReference type="SAM" id="MobiDB-lite"/>
    </source>
</evidence>
<dbReference type="Pfam" id="PF08568">
    <property type="entry name" value="Kinetochor_Ybp2"/>
    <property type="match status" value="1"/>
</dbReference>
<reference evidence="2 3" key="1">
    <citation type="submission" date="2019-10" db="EMBL/GenBank/DDBJ databases">
        <authorList>
            <person name="Palmer J.M."/>
        </authorList>
    </citation>
    <scope>NUCLEOTIDE SEQUENCE [LARGE SCALE GENOMIC DNA]</scope>
    <source>
        <strain evidence="2 3">TWF694</strain>
    </source>
</reference>
<organism evidence="2 3">
    <name type="scientific">Orbilia ellipsospora</name>
    <dbReference type="NCBI Taxonomy" id="2528407"/>
    <lineage>
        <taxon>Eukaryota</taxon>
        <taxon>Fungi</taxon>
        <taxon>Dikarya</taxon>
        <taxon>Ascomycota</taxon>
        <taxon>Pezizomycotina</taxon>
        <taxon>Orbiliomycetes</taxon>
        <taxon>Orbiliales</taxon>
        <taxon>Orbiliaceae</taxon>
        <taxon>Orbilia</taxon>
    </lineage>
</organism>
<dbReference type="Proteomes" id="UP001365542">
    <property type="component" value="Unassembled WGS sequence"/>
</dbReference>
<dbReference type="PANTHER" id="PTHR28020">
    <property type="entry name" value="YAP1-BINDING PROTEIN 1-RELATED"/>
    <property type="match status" value="1"/>
</dbReference>
<name>A0AAV9XLS2_9PEZI</name>
<feature type="compositionally biased region" description="Acidic residues" evidence="1">
    <location>
        <begin position="157"/>
        <end position="172"/>
    </location>
</feature>
<dbReference type="InterPro" id="IPR013877">
    <property type="entry name" value="YAP-bd/ALF4/Glomulin"/>
</dbReference>
<keyword evidence="3" id="KW-1185">Reference proteome</keyword>
<dbReference type="EMBL" id="JAVHJO010000002">
    <property type="protein sequence ID" value="KAK6543069.1"/>
    <property type="molecule type" value="Genomic_DNA"/>
</dbReference>
<protein>
    <recommendedName>
        <fullName evidence="4">DUF1760-domain-containing protein</fullName>
    </recommendedName>
</protein>
<evidence type="ECO:0008006" key="4">
    <source>
        <dbReference type="Google" id="ProtNLM"/>
    </source>
</evidence>
<feature type="region of interest" description="Disordered" evidence="1">
    <location>
        <begin position="154"/>
        <end position="177"/>
    </location>
</feature>
<evidence type="ECO:0000313" key="2">
    <source>
        <dbReference type="EMBL" id="KAK6543069.1"/>
    </source>
</evidence>
<dbReference type="PANTHER" id="PTHR28020:SF1">
    <property type="entry name" value="YAP1-BINDING PROTEIN 1-RELATED"/>
    <property type="match status" value="1"/>
</dbReference>
<evidence type="ECO:0000313" key="3">
    <source>
        <dbReference type="Proteomes" id="UP001365542"/>
    </source>
</evidence>
<proteinExistence type="predicted"/>
<accession>A0AAV9XLS2</accession>
<dbReference type="GO" id="GO:0034599">
    <property type="term" value="P:cellular response to oxidative stress"/>
    <property type="evidence" value="ECO:0007669"/>
    <property type="project" value="InterPro"/>
</dbReference>
<sequence length="685" mass="76040">MSAASKPPPLPTRTPSTLSVSELIPVDTALANLNNAATELAKTGDHVTFSTVLELHTTKAYNRYSFEDQNKYLQGLEVLFGQNSELASDIAWDTIPLLLKFAARQVDRESEDAEEQKAVVVRANLLLEYCANNGNSKEVFLVLTGRITNLDFRGTEEDSDLEDDEDDDDQDPDTAPKQRFSLTALATAKILLRLLSLVQKRLTMKIPSRFLVSSLMSLLSMTTKASRSLPTTPLCDIMDQIIEFVASVTPDPKSSDADIPLQVKLIQAFITHGLEAFLTLPRDNATTIGWALAWDKKVRPEKVVPKYTTKDGHTHPGAPTLTDSTQDKLAVGEVLVALLSLSDAVDMDIENLLQTILHAKIEDESEVQILEEPGSPGAPSSPEEIPLSYVGSLLLFAAKLNRKVLKGEDLDALKIKIFPEHATLTSKFLPDGAEAAIIDAMVFIGSWIIRHKNKAGDVAELGEIPSKDDDFFLYLQKYSAISATSSEPDLRALTFLHATTILHLNDREDLRLAFIKDTLEHCPFEALKAAIIGFLKDEIIGAQKEKSAGTDQDSIFLSPLILDSLLLNLFPDYEDEFLKKPVRDGWVRFNETYSTISATANLYYLLWANDELRNYLSVTRPDWVAEIQRRWVDVVKKAVTSFKTTITGGAADADLKKEIQESSVDLEMLSYLLDRLDEIRQIKSS</sequence>
<dbReference type="AlphaFoldDB" id="A0AAV9XLS2"/>
<dbReference type="InterPro" id="IPR040347">
    <property type="entry name" value="YBP1/2"/>
</dbReference>
<comment type="caution">
    <text evidence="2">The sequence shown here is derived from an EMBL/GenBank/DDBJ whole genome shotgun (WGS) entry which is preliminary data.</text>
</comment>